<dbReference type="EMBL" id="BARS01025092">
    <property type="protein sequence ID" value="GAG00664.1"/>
    <property type="molecule type" value="Genomic_DNA"/>
</dbReference>
<name>X0U4I3_9ZZZZ</name>
<evidence type="ECO:0000313" key="1">
    <source>
        <dbReference type="EMBL" id="GAG00664.1"/>
    </source>
</evidence>
<proteinExistence type="predicted"/>
<feature type="non-terminal residue" evidence="1">
    <location>
        <position position="258"/>
    </location>
</feature>
<reference evidence="1" key="1">
    <citation type="journal article" date="2014" name="Front. Microbiol.">
        <title>High frequency of phylogenetically diverse reductive dehalogenase-homologous genes in deep subseafloor sedimentary metagenomes.</title>
        <authorList>
            <person name="Kawai M."/>
            <person name="Futagami T."/>
            <person name="Toyoda A."/>
            <person name="Takaki Y."/>
            <person name="Nishi S."/>
            <person name="Hori S."/>
            <person name="Arai W."/>
            <person name="Tsubouchi T."/>
            <person name="Morono Y."/>
            <person name="Uchiyama I."/>
            <person name="Ito T."/>
            <person name="Fujiyama A."/>
            <person name="Inagaki F."/>
            <person name="Takami H."/>
        </authorList>
    </citation>
    <scope>NUCLEOTIDE SEQUENCE</scope>
    <source>
        <strain evidence="1">Expedition CK06-06</strain>
    </source>
</reference>
<protein>
    <submittedName>
        <fullName evidence="1">Uncharacterized protein</fullName>
    </submittedName>
</protein>
<sequence length="258" mass="29853">MVSDTRWALIDYQHSWVGNTKHLVLTTDRACHLWMRITRRYPYKRTRWVVFRGVAQRHSDAINFVIRSAIEQQEDGDTITHTFDFPDWEVCDQYYWFFSGFIDDISSDSNTCIFTQHFTGENGPAPPEPTTDVITWDVPTRLIRCGNRYTFWANSTWYVFIPTVTSLTMWKLVGGVFMQMDPGNEPFPPAGVIGDGDARLEVIGDHIACVYFNAVPNPGPHQLYFALFSHTLDAWTHHQLICEPIYSFFANHHCSMSL</sequence>
<dbReference type="AlphaFoldDB" id="X0U4I3"/>
<organism evidence="1">
    <name type="scientific">marine sediment metagenome</name>
    <dbReference type="NCBI Taxonomy" id="412755"/>
    <lineage>
        <taxon>unclassified sequences</taxon>
        <taxon>metagenomes</taxon>
        <taxon>ecological metagenomes</taxon>
    </lineage>
</organism>
<accession>X0U4I3</accession>
<gene>
    <name evidence="1" type="ORF">S01H1_39712</name>
</gene>
<comment type="caution">
    <text evidence="1">The sequence shown here is derived from an EMBL/GenBank/DDBJ whole genome shotgun (WGS) entry which is preliminary data.</text>
</comment>